<protein>
    <recommendedName>
        <fullName evidence="3">N-acetyltransferase domain-containing protein</fullName>
    </recommendedName>
</protein>
<comment type="caution">
    <text evidence="1">The sequence shown here is derived from an EMBL/GenBank/DDBJ whole genome shotgun (WGS) entry which is preliminary data.</text>
</comment>
<dbReference type="AlphaFoldDB" id="A0A085WLT0"/>
<dbReference type="EMBL" id="JMCB01000006">
    <property type="protein sequence ID" value="KFE68643.1"/>
    <property type="molecule type" value="Genomic_DNA"/>
</dbReference>
<dbReference type="PATRIC" id="fig|394096.3.peg.3919"/>
<dbReference type="RefSeq" id="WP_044189583.1">
    <property type="nucleotide sequence ID" value="NZ_JMCB01000006.1"/>
</dbReference>
<accession>A0A085WLT0</accession>
<organism evidence="1 2">
    <name type="scientific">Hyalangium minutum</name>
    <dbReference type="NCBI Taxonomy" id="394096"/>
    <lineage>
        <taxon>Bacteria</taxon>
        <taxon>Pseudomonadati</taxon>
        <taxon>Myxococcota</taxon>
        <taxon>Myxococcia</taxon>
        <taxon>Myxococcales</taxon>
        <taxon>Cystobacterineae</taxon>
        <taxon>Archangiaceae</taxon>
        <taxon>Hyalangium</taxon>
    </lineage>
</organism>
<sequence length="133" mass="14817">MSEEFTPIPYVPEQHFAQVLRWFELFGETMIPEALPQTGYIVPGVAAGFLYRTDSSVCWLESLIANKDVSKEERTRALDAVVVALSRDAKKLGFKTLLGSTQLEAVVKRAQRLGWSYMGGGFHLIGLQLDTLP</sequence>
<dbReference type="STRING" id="394096.DB31_7880"/>
<reference evidence="1 2" key="1">
    <citation type="submission" date="2014-04" db="EMBL/GenBank/DDBJ databases">
        <title>Genome assembly of Hyalangium minutum DSM 14724.</title>
        <authorList>
            <person name="Sharma G."/>
            <person name="Subramanian S."/>
        </authorList>
    </citation>
    <scope>NUCLEOTIDE SEQUENCE [LARGE SCALE GENOMIC DNA]</scope>
    <source>
        <strain evidence="1 2">DSM 14724</strain>
    </source>
</reference>
<evidence type="ECO:0000313" key="2">
    <source>
        <dbReference type="Proteomes" id="UP000028725"/>
    </source>
</evidence>
<name>A0A085WLT0_9BACT</name>
<dbReference type="OrthoDB" id="5522501at2"/>
<dbReference type="Proteomes" id="UP000028725">
    <property type="component" value="Unassembled WGS sequence"/>
</dbReference>
<keyword evidence="2" id="KW-1185">Reference proteome</keyword>
<evidence type="ECO:0008006" key="3">
    <source>
        <dbReference type="Google" id="ProtNLM"/>
    </source>
</evidence>
<gene>
    <name evidence="1" type="ORF">DB31_7880</name>
</gene>
<proteinExistence type="predicted"/>
<evidence type="ECO:0000313" key="1">
    <source>
        <dbReference type="EMBL" id="KFE68643.1"/>
    </source>
</evidence>